<accession>A0A1H9YBR2</accession>
<dbReference type="STRING" id="1353158.SAMN04488587_0422"/>
<name>A0A1H9YBR2_9EURY</name>
<evidence type="ECO:0000313" key="2">
    <source>
        <dbReference type="EMBL" id="SES66414.1"/>
    </source>
</evidence>
<evidence type="ECO:0000256" key="1">
    <source>
        <dbReference type="SAM" id="Phobius"/>
    </source>
</evidence>
<keyword evidence="1" id="KW-0472">Membrane</keyword>
<sequence>MSDSYGSETMNDLASFETEFVRTVEYMPITSDLLIVIVASVLVIGMLVGYGIAVARHERTPTLLSYSEYFHPTYLKFI</sequence>
<keyword evidence="1" id="KW-0812">Transmembrane</keyword>
<proteinExistence type="predicted"/>
<keyword evidence="3" id="KW-1185">Reference proteome</keyword>
<keyword evidence="1" id="KW-1133">Transmembrane helix</keyword>
<dbReference type="Proteomes" id="UP000243338">
    <property type="component" value="Unassembled WGS sequence"/>
</dbReference>
<protein>
    <submittedName>
        <fullName evidence="2">Uncharacterized protein</fullName>
    </submittedName>
</protein>
<feature type="transmembrane region" description="Helical" evidence="1">
    <location>
        <begin position="33"/>
        <end position="55"/>
    </location>
</feature>
<dbReference type="RefSeq" id="WP_091688535.1">
    <property type="nucleotide sequence ID" value="NZ_CAAGSJ010000003.1"/>
</dbReference>
<organism evidence="2 3">
    <name type="scientific">Methanococcoides vulcani</name>
    <dbReference type="NCBI Taxonomy" id="1353158"/>
    <lineage>
        <taxon>Archaea</taxon>
        <taxon>Methanobacteriati</taxon>
        <taxon>Methanobacteriota</taxon>
        <taxon>Stenosarchaea group</taxon>
        <taxon>Methanomicrobia</taxon>
        <taxon>Methanosarcinales</taxon>
        <taxon>Methanosarcinaceae</taxon>
        <taxon>Methanococcoides</taxon>
    </lineage>
</organism>
<reference evidence="3" key="1">
    <citation type="submission" date="2016-10" db="EMBL/GenBank/DDBJ databases">
        <authorList>
            <person name="Varghese N."/>
            <person name="Submissions S."/>
        </authorList>
    </citation>
    <scope>NUCLEOTIDE SEQUENCE [LARGE SCALE GENOMIC DNA]</scope>
    <source>
        <strain evidence="3">SLH 33</strain>
    </source>
</reference>
<gene>
    <name evidence="2" type="ORF">SAMN04488587_0422</name>
</gene>
<evidence type="ECO:0000313" key="3">
    <source>
        <dbReference type="Proteomes" id="UP000243338"/>
    </source>
</evidence>
<dbReference type="EMBL" id="FOHQ01000001">
    <property type="protein sequence ID" value="SES66414.1"/>
    <property type="molecule type" value="Genomic_DNA"/>
</dbReference>
<dbReference type="AlphaFoldDB" id="A0A1H9YBR2"/>